<evidence type="ECO:0000313" key="3">
    <source>
        <dbReference type="Proteomes" id="UP000252519"/>
    </source>
</evidence>
<organism evidence="2 3">
    <name type="scientific">Ancylostoma caninum</name>
    <name type="common">Dog hookworm</name>
    <dbReference type="NCBI Taxonomy" id="29170"/>
    <lineage>
        <taxon>Eukaryota</taxon>
        <taxon>Metazoa</taxon>
        <taxon>Ecdysozoa</taxon>
        <taxon>Nematoda</taxon>
        <taxon>Chromadorea</taxon>
        <taxon>Rhabditida</taxon>
        <taxon>Rhabditina</taxon>
        <taxon>Rhabditomorpha</taxon>
        <taxon>Strongyloidea</taxon>
        <taxon>Ancylostomatidae</taxon>
        <taxon>Ancylostomatinae</taxon>
        <taxon>Ancylostoma</taxon>
    </lineage>
</organism>
<name>A0A368GVE4_ANCCA</name>
<proteinExistence type="predicted"/>
<comment type="caution">
    <text evidence="2">The sequence shown here is derived from an EMBL/GenBank/DDBJ whole genome shotgun (WGS) entry which is preliminary data.</text>
</comment>
<feature type="compositionally biased region" description="Polar residues" evidence="1">
    <location>
        <begin position="12"/>
        <end position="39"/>
    </location>
</feature>
<dbReference type="Proteomes" id="UP000252519">
    <property type="component" value="Unassembled WGS sequence"/>
</dbReference>
<protein>
    <submittedName>
        <fullName evidence="2">Uncharacterized protein</fullName>
    </submittedName>
</protein>
<feature type="region of interest" description="Disordered" evidence="1">
    <location>
        <begin position="1"/>
        <end position="39"/>
    </location>
</feature>
<dbReference type="OrthoDB" id="1607513at2759"/>
<accession>A0A368GVE4</accession>
<gene>
    <name evidence="2" type="ORF">ANCCAN_05631</name>
</gene>
<keyword evidence="3" id="KW-1185">Reference proteome</keyword>
<dbReference type="EMBL" id="JOJR01000048">
    <property type="protein sequence ID" value="RCN48342.1"/>
    <property type="molecule type" value="Genomic_DNA"/>
</dbReference>
<dbReference type="AlphaFoldDB" id="A0A368GVE4"/>
<dbReference type="STRING" id="29170.A0A368GVE4"/>
<sequence length="80" mass="8796">MTRHRCPIGLSYRSSAHGSSTETMEAGQQSSFESTVSGLQRITEQRPTLSLTINGNGRLVKLKSQGNLTYFRTKFTLGST</sequence>
<evidence type="ECO:0000313" key="2">
    <source>
        <dbReference type="EMBL" id="RCN48342.1"/>
    </source>
</evidence>
<reference evidence="2 3" key="1">
    <citation type="submission" date="2014-10" db="EMBL/GenBank/DDBJ databases">
        <title>Draft genome of the hookworm Ancylostoma caninum.</title>
        <authorList>
            <person name="Mitreva M."/>
        </authorList>
    </citation>
    <scope>NUCLEOTIDE SEQUENCE [LARGE SCALE GENOMIC DNA]</scope>
    <source>
        <strain evidence="2 3">Baltimore</strain>
    </source>
</reference>
<evidence type="ECO:0000256" key="1">
    <source>
        <dbReference type="SAM" id="MobiDB-lite"/>
    </source>
</evidence>